<reference evidence="7 8" key="1">
    <citation type="submission" date="2018-10" db="EMBL/GenBank/DDBJ databases">
        <title>Genomic Encyclopedia of Archaeal and Bacterial Type Strains, Phase II (KMG-II): from individual species to whole genera.</title>
        <authorList>
            <person name="Goeker M."/>
        </authorList>
    </citation>
    <scope>NUCLEOTIDE SEQUENCE [LARGE SCALE GENOMIC DNA]</scope>
    <source>
        <strain evidence="7 8">DSM 25217</strain>
    </source>
</reference>
<dbReference type="Proteomes" id="UP000271227">
    <property type="component" value="Unassembled WGS sequence"/>
</dbReference>
<dbReference type="InterPro" id="IPR006214">
    <property type="entry name" value="Bax_inhibitor_1-related"/>
</dbReference>
<evidence type="ECO:0000256" key="2">
    <source>
        <dbReference type="ARBA" id="ARBA00010350"/>
    </source>
</evidence>
<feature type="transmembrane region" description="Helical" evidence="6">
    <location>
        <begin position="174"/>
        <end position="190"/>
    </location>
</feature>
<keyword evidence="4 6" id="KW-1133">Transmembrane helix</keyword>
<feature type="transmembrane region" description="Helical" evidence="6">
    <location>
        <begin position="93"/>
        <end position="112"/>
    </location>
</feature>
<dbReference type="RefSeq" id="WP_121939761.1">
    <property type="nucleotide sequence ID" value="NZ_REFR01000014.1"/>
</dbReference>
<protein>
    <recommendedName>
        <fullName evidence="9">Modulator of FtsH protease</fullName>
    </recommendedName>
</protein>
<name>A0A3M0BYW2_9PROT</name>
<comment type="similarity">
    <text evidence="2 6">Belongs to the BI1 family.</text>
</comment>
<feature type="transmembrane region" description="Helical" evidence="6">
    <location>
        <begin position="63"/>
        <end position="81"/>
    </location>
</feature>
<feature type="transmembrane region" description="Helical" evidence="6">
    <location>
        <begin position="149"/>
        <end position="168"/>
    </location>
</feature>
<comment type="caution">
    <text evidence="7">The sequence shown here is derived from an EMBL/GenBank/DDBJ whole genome shotgun (WGS) entry which is preliminary data.</text>
</comment>
<evidence type="ECO:0000256" key="4">
    <source>
        <dbReference type="ARBA" id="ARBA00022989"/>
    </source>
</evidence>
<evidence type="ECO:0008006" key="9">
    <source>
        <dbReference type="Google" id="ProtNLM"/>
    </source>
</evidence>
<dbReference type="Pfam" id="PF01027">
    <property type="entry name" value="Bax1-I"/>
    <property type="match status" value="1"/>
</dbReference>
<dbReference type="AlphaFoldDB" id="A0A3M0BYW2"/>
<evidence type="ECO:0000313" key="8">
    <source>
        <dbReference type="Proteomes" id="UP000271227"/>
    </source>
</evidence>
<evidence type="ECO:0000256" key="5">
    <source>
        <dbReference type="ARBA" id="ARBA00023136"/>
    </source>
</evidence>
<accession>A0A3M0BYW2</accession>
<evidence type="ECO:0000256" key="6">
    <source>
        <dbReference type="RuleBase" id="RU004379"/>
    </source>
</evidence>
<dbReference type="EMBL" id="REFR01000014">
    <property type="protein sequence ID" value="RMB02761.1"/>
    <property type="molecule type" value="Genomic_DNA"/>
</dbReference>
<keyword evidence="3 6" id="KW-0812">Transmembrane</keyword>
<dbReference type="PANTHER" id="PTHR23291:SF50">
    <property type="entry name" value="PROTEIN LIFEGUARD 4"/>
    <property type="match status" value="1"/>
</dbReference>
<dbReference type="GO" id="GO:0005886">
    <property type="term" value="C:plasma membrane"/>
    <property type="evidence" value="ECO:0007669"/>
    <property type="project" value="TreeGrafter"/>
</dbReference>
<organism evidence="7 8">
    <name type="scientific">Eilatimonas milleporae</name>
    <dbReference type="NCBI Taxonomy" id="911205"/>
    <lineage>
        <taxon>Bacteria</taxon>
        <taxon>Pseudomonadati</taxon>
        <taxon>Pseudomonadota</taxon>
        <taxon>Alphaproteobacteria</taxon>
        <taxon>Kordiimonadales</taxon>
        <taxon>Kordiimonadaceae</taxon>
        <taxon>Eilatimonas</taxon>
    </lineage>
</organism>
<proteinExistence type="inferred from homology"/>
<dbReference type="FunCoup" id="A0A3M0BYW2">
    <property type="interactions" value="163"/>
</dbReference>
<dbReference type="CDD" id="cd10432">
    <property type="entry name" value="BI-1-like_bacterial"/>
    <property type="match status" value="1"/>
</dbReference>
<keyword evidence="5 6" id="KW-0472">Membrane</keyword>
<feature type="transmembrane region" description="Helical" evidence="6">
    <location>
        <begin position="211"/>
        <end position="234"/>
    </location>
</feature>
<comment type="subcellular location">
    <subcellularLocation>
        <location evidence="1">Membrane</location>
        <topology evidence="1">Multi-pass membrane protein</topology>
    </subcellularLocation>
</comment>
<dbReference type="PANTHER" id="PTHR23291">
    <property type="entry name" value="BAX INHIBITOR-RELATED"/>
    <property type="match status" value="1"/>
</dbReference>
<dbReference type="OrthoDB" id="9793828at2"/>
<evidence type="ECO:0000256" key="3">
    <source>
        <dbReference type="ARBA" id="ARBA00022692"/>
    </source>
</evidence>
<feature type="transmembrane region" description="Helical" evidence="6">
    <location>
        <begin position="31"/>
        <end position="51"/>
    </location>
</feature>
<feature type="transmembrane region" description="Helical" evidence="6">
    <location>
        <begin position="118"/>
        <end position="137"/>
    </location>
</feature>
<dbReference type="InParanoid" id="A0A3M0BYW2"/>
<evidence type="ECO:0000256" key="1">
    <source>
        <dbReference type="ARBA" id="ARBA00004141"/>
    </source>
</evidence>
<evidence type="ECO:0000313" key="7">
    <source>
        <dbReference type="EMBL" id="RMB02761.1"/>
    </source>
</evidence>
<gene>
    <name evidence="7" type="ORF">BXY39_3113</name>
</gene>
<keyword evidence="8" id="KW-1185">Reference proteome</keyword>
<sequence length="239" mass="26074">MAERYSTAYRTDTTARTAEFDAGLRAYMLKVYNYMASGVLLTGVIAMLVSQSPTMINAIFSGPQAYVVMLAPLGFVLAMSFGLNKMSSGTLQLLFWLFAGVMGLSLSSIFLAYTGTSIARAFFVAAASFGALSLYGYTTKKDLSGLGTFLIMGLFGLIIASVVNWFLQSTMLDFIVSVVGVLVFAGLTAYDTQRIKNSYYMMATGEMVKKGAIMGALNLYLDFINLFLMLLRFFGQSRE</sequence>